<comment type="caution">
    <text evidence="2">The sequence shown here is derived from an EMBL/GenBank/DDBJ whole genome shotgun (WGS) entry which is preliminary data.</text>
</comment>
<feature type="region of interest" description="Disordered" evidence="1">
    <location>
        <begin position="179"/>
        <end position="250"/>
    </location>
</feature>
<gene>
    <name evidence="2" type="ORF">CRG98_041734</name>
</gene>
<name>A0A2I0I222_PUNGR</name>
<dbReference type="Proteomes" id="UP000233551">
    <property type="component" value="Unassembled WGS sequence"/>
</dbReference>
<accession>A0A2I0I222</accession>
<dbReference type="EMBL" id="PGOL01004279">
    <property type="protein sequence ID" value="PKI37873.1"/>
    <property type="molecule type" value="Genomic_DNA"/>
</dbReference>
<evidence type="ECO:0000313" key="2">
    <source>
        <dbReference type="EMBL" id="PKI37873.1"/>
    </source>
</evidence>
<protein>
    <submittedName>
        <fullName evidence="2">Uncharacterized protein</fullName>
    </submittedName>
</protein>
<organism evidence="2 3">
    <name type="scientific">Punica granatum</name>
    <name type="common">Pomegranate</name>
    <dbReference type="NCBI Taxonomy" id="22663"/>
    <lineage>
        <taxon>Eukaryota</taxon>
        <taxon>Viridiplantae</taxon>
        <taxon>Streptophyta</taxon>
        <taxon>Embryophyta</taxon>
        <taxon>Tracheophyta</taxon>
        <taxon>Spermatophyta</taxon>
        <taxon>Magnoliopsida</taxon>
        <taxon>eudicotyledons</taxon>
        <taxon>Gunneridae</taxon>
        <taxon>Pentapetalae</taxon>
        <taxon>rosids</taxon>
        <taxon>malvids</taxon>
        <taxon>Myrtales</taxon>
        <taxon>Lythraceae</taxon>
        <taxon>Punica</taxon>
    </lineage>
</organism>
<dbReference type="AlphaFoldDB" id="A0A2I0I222"/>
<sequence length="264" mass="29069">MLSVGNPRRFGSDRDKLGLAELGCCWAELDPASRPDWIASIGLDWAAGHRLGRETKEKGRGSSGYAVALNPRRSRGAAGGYEGRIGRAKGISGVGLARVRESNELRELRRSREREAWSELRERVRPERESWGVELREYADRSGAKGERGENECQHPILVHRLQMGKIVILPPVMEATPVNGQNGVRQPSPVLQQPSPVQQRSSPAQSAPSSAQSSSGPFASEQPARSNSPVRPTRPIPAQSSPAARSVRHFFYLQNHPSTFRTR</sequence>
<evidence type="ECO:0000256" key="1">
    <source>
        <dbReference type="SAM" id="MobiDB-lite"/>
    </source>
</evidence>
<reference evidence="2 3" key="1">
    <citation type="submission" date="2017-11" db="EMBL/GenBank/DDBJ databases">
        <title>De-novo sequencing of pomegranate (Punica granatum L.) genome.</title>
        <authorList>
            <person name="Akparov Z."/>
            <person name="Amiraslanov A."/>
            <person name="Hajiyeva S."/>
            <person name="Abbasov M."/>
            <person name="Kaur K."/>
            <person name="Hamwieh A."/>
            <person name="Solovyev V."/>
            <person name="Salamov A."/>
            <person name="Braich B."/>
            <person name="Kosarev P."/>
            <person name="Mahmoud A."/>
            <person name="Hajiyev E."/>
            <person name="Babayeva S."/>
            <person name="Izzatullayeva V."/>
            <person name="Mammadov A."/>
            <person name="Mammadov A."/>
            <person name="Sharifova S."/>
            <person name="Ojaghi J."/>
            <person name="Eynullazada K."/>
            <person name="Bayramov B."/>
            <person name="Abdulazimova A."/>
            <person name="Shahmuradov I."/>
        </authorList>
    </citation>
    <scope>NUCLEOTIDE SEQUENCE [LARGE SCALE GENOMIC DNA]</scope>
    <source>
        <strain evidence="3">cv. AG2017</strain>
        <tissue evidence="2">Leaf</tissue>
    </source>
</reference>
<evidence type="ECO:0000313" key="3">
    <source>
        <dbReference type="Proteomes" id="UP000233551"/>
    </source>
</evidence>
<keyword evidence="3" id="KW-1185">Reference proteome</keyword>
<proteinExistence type="predicted"/>
<feature type="compositionally biased region" description="Low complexity" evidence="1">
    <location>
        <begin position="187"/>
        <end position="221"/>
    </location>
</feature>